<evidence type="ECO:0000256" key="1">
    <source>
        <dbReference type="SAM" id="MobiDB-lite"/>
    </source>
</evidence>
<comment type="caution">
    <text evidence="2">The sequence shown here is derived from an EMBL/GenBank/DDBJ whole genome shotgun (WGS) entry which is preliminary data.</text>
</comment>
<protein>
    <submittedName>
        <fullName evidence="2">Uncharacterized protein</fullName>
    </submittedName>
</protein>
<dbReference type="Proteomes" id="UP001268089">
    <property type="component" value="Unassembled WGS sequence"/>
</dbReference>
<name>A0ABU1ZL04_9BURK</name>
<feature type="compositionally biased region" description="Basic residues" evidence="1">
    <location>
        <begin position="21"/>
        <end position="32"/>
    </location>
</feature>
<feature type="region of interest" description="Disordered" evidence="1">
    <location>
        <begin position="16"/>
        <end position="41"/>
    </location>
</feature>
<gene>
    <name evidence="2" type="ORF">J2X15_001508</name>
</gene>
<reference evidence="2 3" key="1">
    <citation type="submission" date="2023-07" db="EMBL/GenBank/DDBJ databases">
        <title>Sorghum-associated microbial communities from plants grown in Nebraska, USA.</title>
        <authorList>
            <person name="Schachtman D."/>
        </authorList>
    </citation>
    <scope>NUCLEOTIDE SEQUENCE [LARGE SCALE GENOMIC DNA]</scope>
    <source>
        <strain evidence="2 3">BE308</strain>
    </source>
</reference>
<evidence type="ECO:0000313" key="3">
    <source>
        <dbReference type="Proteomes" id="UP001268089"/>
    </source>
</evidence>
<sequence>MTIAMLLVNAMEAAEKSNGPIRHRNSPPHLRTRSQSLGPVAPDPLYRVLADAMA</sequence>
<organism evidence="2 3">
    <name type="scientific">Rhodoferax saidenbachensis</name>
    <dbReference type="NCBI Taxonomy" id="1484693"/>
    <lineage>
        <taxon>Bacteria</taxon>
        <taxon>Pseudomonadati</taxon>
        <taxon>Pseudomonadota</taxon>
        <taxon>Betaproteobacteria</taxon>
        <taxon>Burkholderiales</taxon>
        <taxon>Comamonadaceae</taxon>
        <taxon>Rhodoferax</taxon>
    </lineage>
</organism>
<keyword evidence="3" id="KW-1185">Reference proteome</keyword>
<evidence type="ECO:0000313" key="2">
    <source>
        <dbReference type="EMBL" id="MDR7306230.1"/>
    </source>
</evidence>
<proteinExistence type="predicted"/>
<dbReference type="EMBL" id="JAVDXO010000002">
    <property type="protein sequence ID" value="MDR7306230.1"/>
    <property type="molecule type" value="Genomic_DNA"/>
</dbReference>
<accession>A0ABU1ZL04</accession>